<dbReference type="InterPro" id="IPR051470">
    <property type="entry name" value="Thiol:disulfide_interchange"/>
</dbReference>
<comment type="similarity">
    <text evidence="2 7">Belongs to the thioredoxin family. DsbC subfamily.</text>
</comment>
<comment type="subcellular location">
    <subcellularLocation>
        <location evidence="1 7">Periplasm</location>
    </subcellularLocation>
</comment>
<evidence type="ECO:0000256" key="1">
    <source>
        <dbReference type="ARBA" id="ARBA00004418"/>
    </source>
</evidence>
<keyword evidence="11" id="KW-1185">Reference proteome</keyword>
<evidence type="ECO:0000256" key="3">
    <source>
        <dbReference type="ARBA" id="ARBA00022729"/>
    </source>
</evidence>
<gene>
    <name evidence="10" type="ORF">DFR28_102468</name>
</gene>
<protein>
    <recommendedName>
        <fullName evidence="7">Thiol:disulfide interchange protein</fullName>
    </recommendedName>
</protein>
<dbReference type="EMBL" id="QNRT01000002">
    <property type="protein sequence ID" value="RBP51049.1"/>
    <property type="molecule type" value="Genomic_DNA"/>
</dbReference>
<keyword evidence="5" id="KW-1015">Disulfide bond</keyword>
<accession>A0A395JKG8</accession>
<evidence type="ECO:0000256" key="7">
    <source>
        <dbReference type="RuleBase" id="RU364038"/>
    </source>
</evidence>
<evidence type="ECO:0000256" key="4">
    <source>
        <dbReference type="ARBA" id="ARBA00022764"/>
    </source>
</evidence>
<keyword evidence="6 7" id="KW-0676">Redox-active center</keyword>
<dbReference type="RefSeq" id="WP_147250961.1">
    <property type="nucleotide sequence ID" value="NZ_QNRT01000002.1"/>
</dbReference>
<dbReference type="InterPro" id="IPR018950">
    <property type="entry name" value="DiS-bond_isomerase_DsbC/G_N"/>
</dbReference>
<dbReference type="CDD" id="cd03020">
    <property type="entry name" value="DsbA_DsbC_DsbG"/>
    <property type="match status" value="1"/>
</dbReference>
<dbReference type="SUPFAM" id="SSF52833">
    <property type="entry name" value="Thioredoxin-like"/>
    <property type="match status" value="1"/>
</dbReference>
<dbReference type="GO" id="GO:0042597">
    <property type="term" value="C:periplasmic space"/>
    <property type="evidence" value="ECO:0007669"/>
    <property type="project" value="UniProtKB-SubCell"/>
</dbReference>
<name>A0A395JKG8_9GAMM</name>
<feature type="domain" description="Thioredoxin-like fold" evidence="9">
    <location>
        <begin position="109"/>
        <end position="228"/>
    </location>
</feature>
<dbReference type="Pfam" id="PF10411">
    <property type="entry name" value="DsbC_N"/>
    <property type="match status" value="1"/>
</dbReference>
<dbReference type="AlphaFoldDB" id="A0A395JKG8"/>
<evidence type="ECO:0000313" key="11">
    <source>
        <dbReference type="Proteomes" id="UP000253083"/>
    </source>
</evidence>
<evidence type="ECO:0000259" key="9">
    <source>
        <dbReference type="Pfam" id="PF13098"/>
    </source>
</evidence>
<dbReference type="PANTHER" id="PTHR35272:SF3">
    <property type="entry name" value="THIOL:DISULFIDE INTERCHANGE PROTEIN DSBC"/>
    <property type="match status" value="1"/>
</dbReference>
<dbReference type="Gene3D" id="3.10.450.70">
    <property type="entry name" value="Disulphide bond isomerase, DsbC/G, N-terminal"/>
    <property type="match status" value="1"/>
</dbReference>
<dbReference type="Proteomes" id="UP000253083">
    <property type="component" value="Unassembled WGS sequence"/>
</dbReference>
<feature type="domain" description="Disulphide bond isomerase DsbC/G N-terminal" evidence="8">
    <location>
        <begin position="45"/>
        <end position="80"/>
    </location>
</feature>
<comment type="function">
    <text evidence="7">Required for disulfide bond formation in some periplasmic proteins. Acts by transferring its disulfide bond to other proteins and is reduced in the process.</text>
</comment>
<sequence length="246" mass="27054">MKNIILTLYVAMVCGAISEVRAEGLEERLQAVFGDQSIQVSDHDAQLKSVVVGTSNFYTTHDGRYVFAGPVIDTQRQVDLVAEKEALARKTLLSEQPESLFIRYPSSNGQKHQITVFTDIDCPYCRKLHNYMDDMNQRGITVNYVMLPRAGVDSASYTKTLNALCSDTPAAAITDAMQGQIPAPQNCEATQLNQQMSLARALSITSTPTVVLPNGELKPGFMTPDRLMSLIELANRRLNDLDGAPL</sequence>
<evidence type="ECO:0000256" key="6">
    <source>
        <dbReference type="ARBA" id="ARBA00023284"/>
    </source>
</evidence>
<dbReference type="InterPro" id="IPR009094">
    <property type="entry name" value="DiS-bond_isomerase_DsbC/G_N_sf"/>
</dbReference>
<dbReference type="InterPro" id="IPR012336">
    <property type="entry name" value="Thioredoxin-like_fold"/>
</dbReference>
<dbReference type="InParanoid" id="A0A395JKG8"/>
<dbReference type="Pfam" id="PF13098">
    <property type="entry name" value="Thioredoxin_2"/>
    <property type="match status" value="1"/>
</dbReference>
<evidence type="ECO:0000256" key="5">
    <source>
        <dbReference type="ARBA" id="ARBA00023157"/>
    </source>
</evidence>
<keyword evidence="4 7" id="KW-0574">Periplasm</keyword>
<keyword evidence="3 7" id="KW-0732">Signal</keyword>
<reference evidence="10 11" key="1">
    <citation type="submission" date="2018-06" db="EMBL/GenBank/DDBJ databases">
        <title>Genomic Encyclopedia of Type Strains, Phase IV (KMG-IV): sequencing the most valuable type-strain genomes for metagenomic binning, comparative biology and taxonomic classification.</title>
        <authorList>
            <person name="Goeker M."/>
        </authorList>
    </citation>
    <scope>NUCLEOTIDE SEQUENCE [LARGE SCALE GENOMIC DNA]</scope>
    <source>
        <strain evidence="10 11">DSM 24032</strain>
    </source>
</reference>
<organism evidence="10 11">
    <name type="scientific">Arenicella xantha</name>
    <dbReference type="NCBI Taxonomy" id="644221"/>
    <lineage>
        <taxon>Bacteria</taxon>
        <taxon>Pseudomonadati</taxon>
        <taxon>Pseudomonadota</taxon>
        <taxon>Gammaproteobacteria</taxon>
        <taxon>Arenicellales</taxon>
        <taxon>Arenicellaceae</taxon>
        <taxon>Arenicella</taxon>
    </lineage>
</organism>
<comment type="caution">
    <text evidence="10">The sequence shown here is derived from an EMBL/GenBank/DDBJ whole genome shotgun (WGS) entry which is preliminary data.</text>
</comment>
<evidence type="ECO:0000313" key="10">
    <source>
        <dbReference type="EMBL" id="RBP51049.1"/>
    </source>
</evidence>
<evidence type="ECO:0000259" key="8">
    <source>
        <dbReference type="Pfam" id="PF10411"/>
    </source>
</evidence>
<dbReference type="InterPro" id="IPR033954">
    <property type="entry name" value="DiS-bond_Isoase_DsbC/G"/>
</dbReference>
<dbReference type="InterPro" id="IPR036249">
    <property type="entry name" value="Thioredoxin-like_sf"/>
</dbReference>
<evidence type="ECO:0000256" key="2">
    <source>
        <dbReference type="ARBA" id="ARBA00009813"/>
    </source>
</evidence>
<proteinExistence type="inferred from homology"/>
<dbReference type="OrthoDB" id="12976at2"/>
<dbReference type="PANTHER" id="PTHR35272">
    <property type="entry name" value="THIOL:DISULFIDE INTERCHANGE PROTEIN DSBC-RELATED"/>
    <property type="match status" value="1"/>
</dbReference>
<dbReference type="Gene3D" id="3.40.30.10">
    <property type="entry name" value="Glutaredoxin"/>
    <property type="match status" value="1"/>
</dbReference>